<comment type="caution">
    <text evidence="1">The sequence shown here is derived from an EMBL/GenBank/DDBJ whole genome shotgun (WGS) entry which is preliminary data.</text>
</comment>
<name>A0A2N1NUW3_9GLOM</name>
<reference evidence="1 2" key="2">
    <citation type="submission" date="2017-10" db="EMBL/GenBank/DDBJ databases">
        <title>Extensive intraspecific genome diversity in a model arbuscular mycorrhizal fungus.</title>
        <authorList>
            <person name="Chen E.C.H."/>
            <person name="Morin E."/>
            <person name="Baudet D."/>
            <person name="Noel J."/>
            <person name="Ndikumana S."/>
            <person name="Charron P."/>
            <person name="St-Onge C."/>
            <person name="Giorgi J."/>
            <person name="Grigoriev I.V."/>
            <person name="Roux C."/>
            <person name="Martin F.M."/>
            <person name="Corradi N."/>
        </authorList>
    </citation>
    <scope>NUCLEOTIDE SEQUENCE [LARGE SCALE GENOMIC DNA]</scope>
    <source>
        <strain evidence="1 2">C2</strain>
    </source>
</reference>
<reference evidence="1 2" key="1">
    <citation type="submission" date="2016-04" db="EMBL/GenBank/DDBJ databases">
        <title>Genome analyses suggest a sexual origin of heterokaryosis in a supposedly ancient asexual fungus.</title>
        <authorList>
            <person name="Ropars J."/>
            <person name="Sedzielewska K."/>
            <person name="Noel J."/>
            <person name="Charron P."/>
            <person name="Farinelli L."/>
            <person name="Marton T."/>
            <person name="Kruger M."/>
            <person name="Pelin A."/>
            <person name="Brachmann A."/>
            <person name="Corradi N."/>
        </authorList>
    </citation>
    <scope>NUCLEOTIDE SEQUENCE [LARGE SCALE GENOMIC DNA]</scope>
    <source>
        <strain evidence="1 2">C2</strain>
    </source>
</reference>
<evidence type="ECO:0000313" key="2">
    <source>
        <dbReference type="Proteomes" id="UP000233469"/>
    </source>
</evidence>
<dbReference type="EMBL" id="LLXL01000117">
    <property type="protein sequence ID" value="PKK77686.1"/>
    <property type="molecule type" value="Genomic_DNA"/>
</dbReference>
<protein>
    <submittedName>
        <fullName evidence="1">Uncharacterized protein</fullName>
    </submittedName>
</protein>
<dbReference type="VEuPathDB" id="FungiDB:FUN_005046"/>
<dbReference type="Proteomes" id="UP000233469">
    <property type="component" value="Unassembled WGS sequence"/>
</dbReference>
<proteinExistence type="predicted"/>
<sequence>MLKLAMEENDYLTKFWRTIKTEERKIQVRKFIRFANVMFDVNLKAKNNNPGVFLKVEN</sequence>
<gene>
    <name evidence="1" type="ORF">RhiirC2_731500</name>
</gene>
<accession>A0A2N1NUW3</accession>
<evidence type="ECO:0000313" key="1">
    <source>
        <dbReference type="EMBL" id="PKK77686.1"/>
    </source>
</evidence>
<organism evidence="1 2">
    <name type="scientific">Rhizophagus irregularis</name>
    <dbReference type="NCBI Taxonomy" id="588596"/>
    <lineage>
        <taxon>Eukaryota</taxon>
        <taxon>Fungi</taxon>
        <taxon>Fungi incertae sedis</taxon>
        <taxon>Mucoromycota</taxon>
        <taxon>Glomeromycotina</taxon>
        <taxon>Glomeromycetes</taxon>
        <taxon>Glomerales</taxon>
        <taxon>Glomeraceae</taxon>
        <taxon>Rhizophagus</taxon>
    </lineage>
</organism>
<dbReference type="AlphaFoldDB" id="A0A2N1NUW3"/>